<accession>A0A9D5DD29</accession>
<proteinExistence type="predicted"/>
<reference evidence="2" key="2">
    <citation type="journal article" date="2022" name="Hortic Res">
        <title>The genome of Dioscorea zingiberensis sheds light on the biosynthesis, origin and evolution of the medicinally important diosgenin saponins.</title>
        <authorList>
            <person name="Li Y."/>
            <person name="Tan C."/>
            <person name="Li Z."/>
            <person name="Guo J."/>
            <person name="Li S."/>
            <person name="Chen X."/>
            <person name="Wang C."/>
            <person name="Dai X."/>
            <person name="Yang H."/>
            <person name="Song W."/>
            <person name="Hou L."/>
            <person name="Xu J."/>
            <person name="Tong Z."/>
            <person name="Xu A."/>
            <person name="Yuan X."/>
            <person name="Wang W."/>
            <person name="Yang Q."/>
            <person name="Chen L."/>
            <person name="Sun Z."/>
            <person name="Wang K."/>
            <person name="Pan B."/>
            <person name="Chen J."/>
            <person name="Bao Y."/>
            <person name="Liu F."/>
            <person name="Qi X."/>
            <person name="Gang D.R."/>
            <person name="Wen J."/>
            <person name="Li J."/>
        </authorList>
    </citation>
    <scope>NUCLEOTIDE SEQUENCE</scope>
    <source>
        <strain evidence="2">Dzin_1.0</strain>
    </source>
</reference>
<organism evidence="2 3">
    <name type="scientific">Dioscorea zingiberensis</name>
    <dbReference type="NCBI Taxonomy" id="325984"/>
    <lineage>
        <taxon>Eukaryota</taxon>
        <taxon>Viridiplantae</taxon>
        <taxon>Streptophyta</taxon>
        <taxon>Embryophyta</taxon>
        <taxon>Tracheophyta</taxon>
        <taxon>Spermatophyta</taxon>
        <taxon>Magnoliopsida</taxon>
        <taxon>Liliopsida</taxon>
        <taxon>Dioscoreales</taxon>
        <taxon>Dioscoreaceae</taxon>
        <taxon>Dioscorea</taxon>
    </lineage>
</organism>
<feature type="compositionally biased region" description="Basic and acidic residues" evidence="1">
    <location>
        <begin position="81"/>
        <end position="105"/>
    </location>
</feature>
<protein>
    <submittedName>
        <fullName evidence="2">Uncharacterized protein</fullName>
    </submittedName>
</protein>
<dbReference type="AlphaFoldDB" id="A0A9D5DD29"/>
<sequence length="204" mass="22799">MELVVCRWSLLRKVRLAIDGDTGPVKFKESRTQCLPEEGSSSDVNLGLQLPTLSLPSRALMEEQKEALLPRQLLPHLITSGDRDHSRDKDHSQDRDLSRDGDRNSRTFVYMAPQGPATKLDGLDGHEKLVERVSQVLMNVKELDKEINKEEDMGESEDGGESLDEDMSLTQFQTAAMIQALARRDTPKSSSSLKKGRVDLAKDP</sequence>
<feature type="compositionally biased region" description="Acidic residues" evidence="1">
    <location>
        <begin position="152"/>
        <end position="167"/>
    </location>
</feature>
<evidence type="ECO:0000256" key="1">
    <source>
        <dbReference type="SAM" id="MobiDB-lite"/>
    </source>
</evidence>
<feature type="region of interest" description="Disordered" evidence="1">
    <location>
        <begin position="144"/>
        <end position="204"/>
    </location>
</feature>
<gene>
    <name evidence="2" type="ORF">J5N97_006428</name>
</gene>
<name>A0A9D5DD29_9LILI</name>
<evidence type="ECO:0000313" key="3">
    <source>
        <dbReference type="Proteomes" id="UP001085076"/>
    </source>
</evidence>
<keyword evidence="3" id="KW-1185">Reference proteome</keyword>
<dbReference type="Proteomes" id="UP001085076">
    <property type="component" value="Miscellaneous, Linkage group lg01"/>
</dbReference>
<evidence type="ECO:0000313" key="2">
    <source>
        <dbReference type="EMBL" id="KAJ0988072.1"/>
    </source>
</evidence>
<dbReference type="EMBL" id="JAGGNH010000001">
    <property type="protein sequence ID" value="KAJ0988072.1"/>
    <property type="molecule type" value="Genomic_DNA"/>
</dbReference>
<reference evidence="2" key="1">
    <citation type="submission" date="2021-03" db="EMBL/GenBank/DDBJ databases">
        <authorList>
            <person name="Li Z."/>
            <person name="Yang C."/>
        </authorList>
    </citation>
    <scope>NUCLEOTIDE SEQUENCE</scope>
    <source>
        <strain evidence="2">Dzin_1.0</strain>
        <tissue evidence="2">Leaf</tissue>
    </source>
</reference>
<comment type="caution">
    <text evidence="2">The sequence shown here is derived from an EMBL/GenBank/DDBJ whole genome shotgun (WGS) entry which is preliminary data.</text>
</comment>
<feature type="region of interest" description="Disordered" evidence="1">
    <location>
        <begin position="79"/>
        <end position="106"/>
    </location>
</feature>